<evidence type="ECO:0000256" key="1">
    <source>
        <dbReference type="SAM" id="SignalP"/>
    </source>
</evidence>
<dbReference type="PANTHER" id="PTHR23208">
    <property type="entry name" value="LYSOZYME PROTEIN"/>
    <property type="match status" value="1"/>
</dbReference>
<dbReference type="WBParaSite" id="MhA1_Contig1342.frz3.gene8">
    <property type="protein sequence ID" value="MhA1_Contig1342.frz3.gene8"/>
    <property type="gene ID" value="MhA1_Contig1342.frz3.gene8"/>
</dbReference>
<sequence length="161" mass="19013">MRNLIFSLLFLANLFLMIFKNYVEATEGAFIWHDWYRISTFKCLKDEHTKEFVFVNANYVDSGEPNLYAELNIINARAAGIKNVDIYIYPCFKPSEEYKICGNGSESITNVLDYFNNINVKYGRVWLYITLGIDDCKNPSEWDRNNKTKNMEFIEANFRFF</sequence>
<dbReference type="InterPro" id="IPR051595">
    <property type="entry name" value="GH25_Enzymes"/>
</dbReference>
<dbReference type="Proteomes" id="UP000095281">
    <property type="component" value="Unplaced"/>
</dbReference>
<proteinExistence type="predicted"/>
<reference evidence="3" key="1">
    <citation type="submission" date="2016-11" db="UniProtKB">
        <authorList>
            <consortium name="WormBaseParasite"/>
        </authorList>
    </citation>
    <scope>IDENTIFICATION</scope>
</reference>
<dbReference type="GO" id="GO:0007165">
    <property type="term" value="P:signal transduction"/>
    <property type="evidence" value="ECO:0007669"/>
    <property type="project" value="TreeGrafter"/>
</dbReference>
<evidence type="ECO:0000313" key="2">
    <source>
        <dbReference type="Proteomes" id="UP000095281"/>
    </source>
</evidence>
<evidence type="ECO:0000313" key="3">
    <source>
        <dbReference type="WBParaSite" id="MhA1_Contig1342.frz3.gene8"/>
    </source>
</evidence>
<organism evidence="2 3">
    <name type="scientific">Meloidogyne hapla</name>
    <name type="common">Root-knot nematode worm</name>
    <dbReference type="NCBI Taxonomy" id="6305"/>
    <lineage>
        <taxon>Eukaryota</taxon>
        <taxon>Metazoa</taxon>
        <taxon>Ecdysozoa</taxon>
        <taxon>Nematoda</taxon>
        <taxon>Chromadorea</taxon>
        <taxon>Rhabditida</taxon>
        <taxon>Tylenchina</taxon>
        <taxon>Tylenchomorpha</taxon>
        <taxon>Tylenchoidea</taxon>
        <taxon>Meloidogynidae</taxon>
        <taxon>Meloidogyninae</taxon>
        <taxon>Meloidogyne</taxon>
    </lineage>
</organism>
<dbReference type="PANTHER" id="PTHR23208:SF36">
    <property type="entry name" value="LYSOZYME-RELATED"/>
    <property type="match status" value="1"/>
</dbReference>
<name>A0A1I8B436_MELHA</name>
<accession>A0A1I8B436</accession>
<dbReference type="AlphaFoldDB" id="A0A1I8B436"/>
<protein>
    <submittedName>
        <fullName evidence="3">Uncharacterized protein</fullName>
    </submittedName>
</protein>
<feature type="chain" id="PRO_5009315442" evidence="1">
    <location>
        <begin position="26"/>
        <end position="161"/>
    </location>
</feature>
<keyword evidence="1" id="KW-0732">Signal</keyword>
<feature type="signal peptide" evidence="1">
    <location>
        <begin position="1"/>
        <end position="25"/>
    </location>
</feature>
<keyword evidence="2" id="KW-1185">Reference proteome</keyword>